<organism evidence="1">
    <name type="scientific">human gut metagenome</name>
    <dbReference type="NCBI Taxonomy" id="408170"/>
    <lineage>
        <taxon>unclassified sequences</taxon>
        <taxon>metagenomes</taxon>
        <taxon>organismal metagenomes</taxon>
    </lineage>
</organism>
<reference evidence="1" key="1">
    <citation type="journal article" date="2013" name="Environ. Microbiol.">
        <title>Microbiota from the distal guts of lean and obese adolescents exhibit partial functional redundancy besides clear differences in community structure.</title>
        <authorList>
            <person name="Ferrer M."/>
            <person name="Ruiz A."/>
            <person name="Lanza F."/>
            <person name="Haange S.B."/>
            <person name="Oberbach A."/>
            <person name="Till H."/>
            <person name="Bargiela R."/>
            <person name="Campoy C."/>
            <person name="Segura M.T."/>
            <person name="Richter M."/>
            <person name="von Bergen M."/>
            <person name="Seifert J."/>
            <person name="Suarez A."/>
        </authorList>
    </citation>
    <scope>NUCLEOTIDE SEQUENCE</scope>
</reference>
<proteinExistence type="predicted"/>
<dbReference type="AlphaFoldDB" id="K1T0E4"/>
<evidence type="ECO:0000313" key="1">
    <source>
        <dbReference type="EMBL" id="EKC59515.1"/>
    </source>
</evidence>
<feature type="non-terminal residue" evidence="1">
    <location>
        <position position="1"/>
    </location>
</feature>
<gene>
    <name evidence="1" type="ORF">LEA_13318</name>
</gene>
<accession>K1T0E4</accession>
<protein>
    <submittedName>
        <fullName evidence="1">Uncharacterized protein</fullName>
    </submittedName>
</protein>
<sequence>EPAALKSLNVSGLSKLALLYVGGTAEVNIANCPLLTTCIQNYGTYESGFYWSGYDSQTIIVESEAKRDQLKTSWKEVMGYGEENPANAWTIQ</sequence>
<name>K1T0E4_9ZZZZ</name>
<comment type="caution">
    <text evidence="1">The sequence shown here is derived from an EMBL/GenBank/DDBJ whole genome shotgun (WGS) entry which is preliminary data.</text>
</comment>
<dbReference type="EMBL" id="AJWY01009040">
    <property type="protein sequence ID" value="EKC59515.1"/>
    <property type="molecule type" value="Genomic_DNA"/>
</dbReference>